<proteinExistence type="predicted"/>
<accession>A0ABW3FEF7</accession>
<dbReference type="Gene3D" id="3.30.565.10">
    <property type="entry name" value="Histidine kinase-like ATPase, C-terminal domain"/>
    <property type="match status" value="1"/>
</dbReference>
<dbReference type="Pfam" id="PF08447">
    <property type="entry name" value="PAS_3"/>
    <property type="match status" value="1"/>
</dbReference>
<evidence type="ECO:0000256" key="7">
    <source>
        <dbReference type="ARBA" id="ARBA00022777"/>
    </source>
</evidence>
<dbReference type="SMART" id="SM00911">
    <property type="entry name" value="HWE_HK"/>
    <property type="match status" value="1"/>
</dbReference>
<keyword evidence="5" id="KW-0677">Repeat</keyword>
<comment type="catalytic activity">
    <reaction evidence="1">
        <text>ATP + protein L-histidine = ADP + protein N-phospho-L-histidine.</text>
        <dbReference type="EC" id="2.7.13.3"/>
    </reaction>
</comment>
<organism evidence="10 11">
    <name type="scientific">Pseudahrensia aquimaris</name>
    <dbReference type="NCBI Taxonomy" id="744461"/>
    <lineage>
        <taxon>Bacteria</taxon>
        <taxon>Pseudomonadati</taxon>
        <taxon>Pseudomonadota</taxon>
        <taxon>Alphaproteobacteria</taxon>
        <taxon>Hyphomicrobiales</taxon>
        <taxon>Ahrensiaceae</taxon>
        <taxon>Pseudahrensia</taxon>
    </lineage>
</organism>
<dbReference type="PANTHER" id="PTHR41523:SF7">
    <property type="entry name" value="HISTIDINE KINASE"/>
    <property type="match status" value="1"/>
</dbReference>
<keyword evidence="3" id="KW-0597">Phosphoprotein</keyword>
<comment type="caution">
    <text evidence="10">The sequence shown here is derived from an EMBL/GenBank/DDBJ whole genome shotgun (WGS) entry which is preliminary data.</text>
</comment>
<dbReference type="SUPFAM" id="SSF55785">
    <property type="entry name" value="PYP-like sensor domain (PAS domain)"/>
    <property type="match status" value="1"/>
</dbReference>
<keyword evidence="7 10" id="KW-0418">Kinase</keyword>
<evidence type="ECO:0000313" key="11">
    <source>
        <dbReference type="Proteomes" id="UP001597101"/>
    </source>
</evidence>
<evidence type="ECO:0000256" key="2">
    <source>
        <dbReference type="ARBA" id="ARBA00012438"/>
    </source>
</evidence>
<dbReference type="GO" id="GO:0004673">
    <property type="term" value="F:protein histidine kinase activity"/>
    <property type="evidence" value="ECO:0007669"/>
    <property type="project" value="UniProtKB-EC"/>
</dbReference>
<evidence type="ECO:0000256" key="4">
    <source>
        <dbReference type="ARBA" id="ARBA00022679"/>
    </source>
</evidence>
<dbReference type="RefSeq" id="WP_377212707.1">
    <property type="nucleotide sequence ID" value="NZ_JBHTJV010000009.1"/>
</dbReference>
<evidence type="ECO:0000256" key="6">
    <source>
        <dbReference type="ARBA" id="ARBA00022741"/>
    </source>
</evidence>
<sequence length="344" mass="37901">MKVSQIEKLALENVAPSATELLELGAVVAGFGLGTVDYIRDTIKLDERAAALFDLPANVAIARNELHARIHPDDRPDIERELGCLFDLDGSGHIDVKHRIVQSDGNEIWVQARKQVHFLIGADGEHIGLKSGLVAIQDITEHKRDQERVQYLMEELNHRAKNAMGVIQGMVRLAASSDAEKAFADRFSDRLKGLSYNHDALVKSNWEHIDLRGLVEFHLSAFADVSTDRVSIIGNTINLNSHAAQSIGMAMHELATNAVKYGALSNDQGYVTVKWEISSDAKETFKLEWIERDGPPVSQPTRKGFGQNVIERMAAAGVNGTVDLNYETQGLSWTLIAPLGHVKV</sequence>
<dbReference type="InterPro" id="IPR035965">
    <property type="entry name" value="PAS-like_dom_sf"/>
</dbReference>
<dbReference type="Pfam" id="PF07536">
    <property type="entry name" value="HWE_HK"/>
    <property type="match status" value="1"/>
</dbReference>
<dbReference type="PANTHER" id="PTHR41523">
    <property type="entry name" value="TWO-COMPONENT SYSTEM SENSOR PROTEIN"/>
    <property type="match status" value="1"/>
</dbReference>
<keyword evidence="6" id="KW-0547">Nucleotide-binding</keyword>
<evidence type="ECO:0000313" key="10">
    <source>
        <dbReference type="EMBL" id="MFD0916862.1"/>
    </source>
</evidence>
<keyword evidence="11" id="KW-1185">Reference proteome</keyword>
<dbReference type="PROSITE" id="PS50113">
    <property type="entry name" value="PAC"/>
    <property type="match status" value="1"/>
</dbReference>
<reference evidence="11" key="1">
    <citation type="journal article" date="2019" name="Int. J. Syst. Evol. Microbiol.">
        <title>The Global Catalogue of Microorganisms (GCM) 10K type strain sequencing project: providing services to taxonomists for standard genome sequencing and annotation.</title>
        <authorList>
            <consortium name="The Broad Institute Genomics Platform"/>
            <consortium name="The Broad Institute Genome Sequencing Center for Infectious Disease"/>
            <person name="Wu L."/>
            <person name="Ma J."/>
        </authorList>
    </citation>
    <scope>NUCLEOTIDE SEQUENCE [LARGE SCALE GENOMIC DNA]</scope>
    <source>
        <strain evidence="11">CCUG 60023</strain>
    </source>
</reference>
<protein>
    <recommendedName>
        <fullName evidence="2">histidine kinase</fullName>
        <ecNumber evidence="2">2.7.13.3</ecNumber>
    </recommendedName>
</protein>
<keyword evidence="8" id="KW-0067">ATP-binding</keyword>
<gene>
    <name evidence="10" type="ORF">ACFQ14_10630</name>
</gene>
<dbReference type="EMBL" id="JBHTJV010000009">
    <property type="protein sequence ID" value="MFD0916862.1"/>
    <property type="molecule type" value="Genomic_DNA"/>
</dbReference>
<dbReference type="InterPro" id="IPR013655">
    <property type="entry name" value="PAS_fold_3"/>
</dbReference>
<dbReference type="InterPro" id="IPR000700">
    <property type="entry name" value="PAS-assoc_C"/>
</dbReference>
<evidence type="ECO:0000256" key="1">
    <source>
        <dbReference type="ARBA" id="ARBA00000085"/>
    </source>
</evidence>
<dbReference type="InterPro" id="IPR011102">
    <property type="entry name" value="Sig_transdc_His_kinase_HWE"/>
</dbReference>
<dbReference type="Gene3D" id="3.30.450.20">
    <property type="entry name" value="PAS domain"/>
    <property type="match status" value="1"/>
</dbReference>
<dbReference type="InterPro" id="IPR036890">
    <property type="entry name" value="HATPase_C_sf"/>
</dbReference>
<evidence type="ECO:0000256" key="8">
    <source>
        <dbReference type="ARBA" id="ARBA00022840"/>
    </source>
</evidence>
<dbReference type="Proteomes" id="UP001597101">
    <property type="component" value="Unassembled WGS sequence"/>
</dbReference>
<evidence type="ECO:0000256" key="5">
    <source>
        <dbReference type="ARBA" id="ARBA00022737"/>
    </source>
</evidence>
<name>A0ABW3FEF7_9HYPH</name>
<keyword evidence="4 10" id="KW-0808">Transferase</keyword>
<evidence type="ECO:0000256" key="3">
    <source>
        <dbReference type="ARBA" id="ARBA00022553"/>
    </source>
</evidence>
<dbReference type="EC" id="2.7.13.3" evidence="2"/>
<evidence type="ECO:0000259" key="9">
    <source>
        <dbReference type="PROSITE" id="PS50113"/>
    </source>
</evidence>
<feature type="domain" description="PAC" evidence="9">
    <location>
        <begin position="94"/>
        <end position="151"/>
    </location>
</feature>